<dbReference type="PANTHER" id="PTHR31900:SF32">
    <property type="entry name" value="F-BOX_RNI_FBD-LIKE DOMAIN PROTEIN"/>
    <property type="match status" value="1"/>
</dbReference>
<reference evidence="3 4" key="1">
    <citation type="journal article" date="2022" name="Nat. Genet.">
        <title>Improved pea reference genome and pan-genome highlight genomic features and evolutionary characteristics.</title>
        <authorList>
            <person name="Yang T."/>
            <person name="Liu R."/>
            <person name="Luo Y."/>
            <person name="Hu S."/>
            <person name="Wang D."/>
            <person name="Wang C."/>
            <person name="Pandey M.K."/>
            <person name="Ge S."/>
            <person name="Xu Q."/>
            <person name="Li N."/>
            <person name="Li G."/>
            <person name="Huang Y."/>
            <person name="Saxena R.K."/>
            <person name="Ji Y."/>
            <person name="Li M."/>
            <person name="Yan X."/>
            <person name="He Y."/>
            <person name="Liu Y."/>
            <person name="Wang X."/>
            <person name="Xiang C."/>
            <person name="Varshney R.K."/>
            <person name="Ding H."/>
            <person name="Gao S."/>
            <person name="Zong X."/>
        </authorList>
    </citation>
    <scope>NUCLEOTIDE SEQUENCE [LARGE SCALE GENOMIC DNA]</scope>
    <source>
        <strain evidence="3 4">cv. Zhongwan 6</strain>
    </source>
</reference>
<feature type="compositionally biased region" description="Basic and acidic residues" evidence="1">
    <location>
        <begin position="1"/>
        <end position="10"/>
    </location>
</feature>
<dbReference type="SUPFAM" id="SSF81383">
    <property type="entry name" value="F-box domain"/>
    <property type="match status" value="1"/>
</dbReference>
<dbReference type="CDD" id="cd22160">
    <property type="entry name" value="F-box_AtFBL13-like"/>
    <property type="match status" value="1"/>
</dbReference>
<dbReference type="InterPro" id="IPR055357">
    <property type="entry name" value="LRR_At1g61320_AtMIF1"/>
</dbReference>
<feature type="domain" description="F-box" evidence="2">
    <location>
        <begin position="31"/>
        <end position="79"/>
    </location>
</feature>
<evidence type="ECO:0000313" key="3">
    <source>
        <dbReference type="EMBL" id="KAI5389904.1"/>
    </source>
</evidence>
<dbReference type="InterPro" id="IPR032675">
    <property type="entry name" value="LRR_dom_sf"/>
</dbReference>
<dbReference type="Gramene" id="PSAT_LOCUS30211_t1">
    <property type="protein sequence ID" value="CAL5211804.1"/>
    <property type="gene ID" value="PSAT_LOCUS30211"/>
</dbReference>
<name>A0A9D4ZZM9_PEA</name>
<gene>
    <name evidence="3" type="ORF">KIW84_075282</name>
</gene>
<sequence>MQFHAMETRSSKRKKLAQIEQQNDAKKTPTTDQISDLPDAVIHQILLLLPIKCVAQMSVLSKRWKFLWTTFPDLDFTTLNPFPLVSTKNHKKASRFAKSIHPLSSQKLDFITQVLSIRDTKQKDIRVLCFRARVGFSRLNNLIRNAIRHNVRELDIEVETEFDTDDFFNFPRCVIGSESLQVLKLKSGFRMPPSSIMRTGFQSLHTLSLSLIILYNQPSLSDMFNESSFPVLRNLRLDLCFGLTHIRVACRALEDLNLERCYQLQGLDVCGAKIERMRVTSCFDAFCNKTWVKMNVPKLENLIWKFNVVTDVAVFENSNLLNEASIGFFMLKEGKVNMGRLQSANNFFSGLSHAHSLILENQTIEILSKYNVFIQPFYNLKSLEIHTGLKKRNVQALAFLFKSSPTINTLILKIVDDDKGERKQWNRDIWDMTNTEEEKYWESQIPSLESFLQHLKVVKIQGFLDCANEVTLTKFLLKHGKVLEKMILCRGYSNRRDILRRQKIRSQMMGFSWASSNAKVEFL</sequence>
<organism evidence="3 4">
    <name type="scientific">Pisum sativum</name>
    <name type="common">Garden pea</name>
    <name type="synonym">Lathyrus oleraceus</name>
    <dbReference type="NCBI Taxonomy" id="3888"/>
    <lineage>
        <taxon>Eukaryota</taxon>
        <taxon>Viridiplantae</taxon>
        <taxon>Streptophyta</taxon>
        <taxon>Embryophyta</taxon>
        <taxon>Tracheophyta</taxon>
        <taxon>Spermatophyta</taxon>
        <taxon>Magnoliopsida</taxon>
        <taxon>eudicotyledons</taxon>
        <taxon>Gunneridae</taxon>
        <taxon>Pentapetalae</taxon>
        <taxon>rosids</taxon>
        <taxon>fabids</taxon>
        <taxon>Fabales</taxon>
        <taxon>Fabaceae</taxon>
        <taxon>Papilionoideae</taxon>
        <taxon>50 kb inversion clade</taxon>
        <taxon>NPAAA clade</taxon>
        <taxon>Hologalegina</taxon>
        <taxon>IRL clade</taxon>
        <taxon>Fabeae</taxon>
        <taxon>Lathyrus</taxon>
    </lineage>
</organism>
<dbReference type="InterPro" id="IPR006566">
    <property type="entry name" value="FBD"/>
</dbReference>
<feature type="region of interest" description="Disordered" evidence="1">
    <location>
        <begin position="1"/>
        <end position="33"/>
    </location>
</feature>
<dbReference type="OrthoDB" id="1868670at2759"/>
<dbReference type="InterPro" id="IPR036047">
    <property type="entry name" value="F-box-like_dom_sf"/>
</dbReference>
<evidence type="ECO:0000256" key="1">
    <source>
        <dbReference type="SAM" id="MobiDB-lite"/>
    </source>
</evidence>
<dbReference type="Gramene" id="Psat07G0528200-T1">
    <property type="protein sequence ID" value="KAI5389904.1"/>
    <property type="gene ID" value="KIW84_075282"/>
</dbReference>
<dbReference type="Pfam" id="PF23622">
    <property type="entry name" value="LRR_At1g61320_AtMIF1"/>
    <property type="match status" value="1"/>
</dbReference>
<dbReference type="EMBL" id="JAMSHJ010000007">
    <property type="protein sequence ID" value="KAI5389904.1"/>
    <property type="molecule type" value="Genomic_DNA"/>
</dbReference>
<evidence type="ECO:0000259" key="2">
    <source>
        <dbReference type="PROSITE" id="PS50181"/>
    </source>
</evidence>
<protein>
    <recommendedName>
        <fullName evidence="2">F-box domain-containing protein</fullName>
    </recommendedName>
</protein>
<dbReference type="InterPro" id="IPR050232">
    <property type="entry name" value="FBL13/AtMIF1-like"/>
</dbReference>
<dbReference type="InterPro" id="IPR001810">
    <property type="entry name" value="F-box_dom"/>
</dbReference>
<dbReference type="InterPro" id="IPR053781">
    <property type="entry name" value="F-box_AtFBL13-like"/>
</dbReference>
<dbReference type="Gramene" id="Psat7g156000.1">
    <property type="protein sequence ID" value="Psat7g156000.1.cds"/>
    <property type="gene ID" value="Psat7g156000"/>
</dbReference>
<dbReference type="SMART" id="SM00579">
    <property type="entry name" value="FBD"/>
    <property type="match status" value="1"/>
</dbReference>
<evidence type="ECO:0000313" key="4">
    <source>
        <dbReference type="Proteomes" id="UP001058974"/>
    </source>
</evidence>
<dbReference type="PROSITE" id="PS50181">
    <property type="entry name" value="FBOX"/>
    <property type="match status" value="1"/>
</dbReference>
<keyword evidence="4" id="KW-1185">Reference proteome</keyword>
<dbReference type="Pfam" id="PF00646">
    <property type="entry name" value="F-box"/>
    <property type="match status" value="1"/>
</dbReference>
<proteinExistence type="predicted"/>
<dbReference type="Gene3D" id="3.80.10.10">
    <property type="entry name" value="Ribonuclease Inhibitor"/>
    <property type="match status" value="1"/>
</dbReference>
<dbReference type="PANTHER" id="PTHR31900">
    <property type="entry name" value="F-BOX/RNI SUPERFAMILY PROTEIN-RELATED"/>
    <property type="match status" value="1"/>
</dbReference>
<dbReference type="Proteomes" id="UP001058974">
    <property type="component" value="Chromosome 7"/>
</dbReference>
<accession>A0A9D4ZZM9</accession>
<dbReference type="AlphaFoldDB" id="A0A9D4ZZM9"/>
<comment type="caution">
    <text evidence="3">The sequence shown here is derived from an EMBL/GenBank/DDBJ whole genome shotgun (WGS) entry which is preliminary data.</text>
</comment>
<dbReference type="SUPFAM" id="SSF52047">
    <property type="entry name" value="RNI-like"/>
    <property type="match status" value="1"/>
</dbReference>